<feature type="transmembrane region" description="Helical" evidence="1">
    <location>
        <begin position="186"/>
        <end position="203"/>
    </location>
</feature>
<dbReference type="Pfam" id="PF05940">
    <property type="entry name" value="NnrS"/>
    <property type="match status" value="1"/>
</dbReference>
<reference evidence="2" key="1">
    <citation type="submission" date="2020-09" db="EMBL/GenBank/DDBJ databases">
        <title>Genome seq and assembly of Devosia sp.</title>
        <authorList>
            <person name="Chhetri G."/>
        </authorList>
    </citation>
    <scope>NUCLEOTIDE SEQUENCE</scope>
    <source>
        <strain evidence="2">PTR5</strain>
    </source>
</reference>
<proteinExistence type="predicted"/>
<comment type="caution">
    <text evidence="2">The sequence shown here is derived from an EMBL/GenBank/DDBJ whole genome shotgun (WGS) entry which is preliminary data.</text>
</comment>
<feature type="transmembrane region" description="Helical" evidence="1">
    <location>
        <begin position="367"/>
        <end position="388"/>
    </location>
</feature>
<dbReference type="AlphaFoldDB" id="A0A927FVS8"/>
<dbReference type="InterPro" id="IPR010266">
    <property type="entry name" value="NnrS"/>
</dbReference>
<sequence length="410" mass="43963">MTETAASRREPVPRGLGRTGPVILSYGFRPFFLAAGCWGVLAMALWIAHVSGLVEVGGTLGGLTWHAHEMLFGYSSAALAGFLLTAVPNWTGRLPVSGTPLLALFLVWFAGRLALFAPDVLRPIWSVLVDAAFLPLLLVICAREVTAGKKWKDLKVLAALFALSAANIAFHYSALTTGDISLPSRLAIAAYCLLIAIIGGRIIPSFTRNWVARNGMTTFPQPHSRFDAVAIGIALASFWTWIFVPEGLVTGAFLSIAGAVHAVRLWRWRGWYAAAERLVLILHLGYGFLVLGFFAAAAAAWGLMDPVSALHVLTVGTIGTMTLAVMTRATRGHTGLPLHAGPLTVTAYSAMAAAALVRPLVAFVPEFYLELVSAAGALWMLAFALFLLEYAPPLLRTRKDLPYKRGKDGG</sequence>
<accession>A0A927FVS8</accession>
<evidence type="ECO:0000313" key="3">
    <source>
        <dbReference type="Proteomes" id="UP000654108"/>
    </source>
</evidence>
<feature type="transmembrane region" description="Helical" evidence="1">
    <location>
        <begin position="70"/>
        <end position="87"/>
    </location>
</feature>
<dbReference type="RefSeq" id="WP_191778133.1">
    <property type="nucleotide sequence ID" value="NZ_JACYFU010000006.1"/>
</dbReference>
<keyword evidence="1" id="KW-0472">Membrane</keyword>
<protein>
    <submittedName>
        <fullName evidence="2">NnrS family protein</fullName>
    </submittedName>
</protein>
<feature type="transmembrane region" description="Helical" evidence="1">
    <location>
        <begin position="248"/>
        <end position="266"/>
    </location>
</feature>
<evidence type="ECO:0000256" key="1">
    <source>
        <dbReference type="SAM" id="Phobius"/>
    </source>
</evidence>
<feature type="transmembrane region" description="Helical" evidence="1">
    <location>
        <begin position="224"/>
        <end position="242"/>
    </location>
</feature>
<feature type="transmembrane region" description="Helical" evidence="1">
    <location>
        <begin position="278"/>
        <end position="301"/>
    </location>
</feature>
<feature type="transmembrane region" description="Helical" evidence="1">
    <location>
        <begin position="99"/>
        <end position="117"/>
    </location>
</feature>
<keyword evidence="3" id="KW-1185">Reference proteome</keyword>
<feature type="transmembrane region" description="Helical" evidence="1">
    <location>
        <begin position="154"/>
        <end position="174"/>
    </location>
</feature>
<name>A0A927FVS8_9HYPH</name>
<dbReference type="Proteomes" id="UP000654108">
    <property type="component" value="Unassembled WGS sequence"/>
</dbReference>
<keyword evidence="1" id="KW-0812">Transmembrane</keyword>
<organism evidence="2 3">
    <name type="scientific">Devosia oryzisoli</name>
    <dbReference type="NCBI Taxonomy" id="2774138"/>
    <lineage>
        <taxon>Bacteria</taxon>
        <taxon>Pseudomonadati</taxon>
        <taxon>Pseudomonadota</taxon>
        <taxon>Alphaproteobacteria</taxon>
        <taxon>Hyphomicrobiales</taxon>
        <taxon>Devosiaceae</taxon>
        <taxon>Devosia</taxon>
    </lineage>
</organism>
<feature type="transmembrane region" description="Helical" evidence="1">
    <location>
        <begin position="123"/>
        <end position="142"/>
    </location>
</feature>
<gene>
    <name evidence="2" type="ORF">IC608_17360</name>
</gene>
<dbReference type="EMBL" id="JACYFU010000006">
    <property type="protein sequence ID" value="MBD8067240.1"/>
    <property type="molecule type" value="Genomic_DNA"/>
</dbReference>
<feature type="transmembrane region" description="Helical" evidence="1">
    <location>
        <begin position="31"/>
        <end position="50"/>
    </location>
</feature>
<keyword evidence="1" id="KW-1133">Transmembrane helix</keyword>
<feature type="transmembrane region" description="Helical" evidence="1">
    <location>
        <begin position="307"/>
        <end position="326"/>
    </location>
</feature>
<feature type="transmembrane region" description="Helical" evidence="1">
    <location>
        <begin position="338"/>
        <end position="361"/>
    </location>
</feature>
<evidence type="ECO:0000313" key="2">
    <source>
        <dbReference type="EMBL" id="MBD8067240.1"/>
    </source>
</evidence>